<organism evidence="2 3">
    <name type="scientific">Bombella mellum</name>
    <dbReference type="NCBI Taxonomy" id="2039288"/>
    <lineage>
        <taxon>Bacteria</taxon>
        <taxon>Pseudomonadati</taxon>
        <taxon>Pseudomonadota</taxon>
        <taxon>Alphaproteobacteria</taxon>
        <taxon>Acetobacterales</taxon>
        <taxon>Acetobacteraceae</taxon>
        <taxon>Bombella</taxon>
    </lineage>
</organism>
<keyword evidence="3" id="KW-1185">Reference proteome</keyword>
<evidence type="ECO:0000256" key="1">
    <source>
        <dbReference type="SAM" id="MobiDB-lite"/>
    </source>
</evidence>
<gene>
    <name evidence="2" type="ORF">CPA56_03970</name>
</gene>
<name>A0ABR5ZS82_9PROT</name>
<proteinExistence type="predicted"/>
<dbReference type="EMBL" id="PDLY01000002">
    <property type="protein sequence ID" value="MBA5727150.1"/>
    <property type="molecule type" value="Genomic_DNA"/>
</dbReference>
<evidence type="ECO:0000313" key="2">
    <source>
        <dbReference type="EMBL" id="MBA5727150.1"/>
    </source>
</evidence>
<dbReference type="Proteomes" id="UP000765338">
    <property type="component" value="Unassembled WGS sequence"/>
</dbReference>
<reference evidence="2 3" key="1">
    <citation type="submission" date="2017-10" db="EMBL/GenBank/DDBJ databases">
        <authorList>
            <person name="Jakob F."/>
        </authorList>
    </citation>
    <scope>NUCLEOTIDE SEQUENCE [LARGE SCALE GENOMIC DNA]</scope>
    <source>
        <strain evidence="2 3">TMW 2.1889</strain>
    </source>
</reference>
<sequence>MRSLFVPLSLSFLLVPAAKSETARPMPDGPTGGSFTIHDGRASSEVSESSRLYINGQLAATFHLDLAHADDTAIIPIPLGRTDLPYTICGTITVMKDGQAETRSVSGEGVLHNPDGRYYEAIGSDDFKDFFLMDENDPAASDHHNGASSRCLASNS</sequence>
<feature type="region of interest" description="Disordered" evidence="1">
    <location>
        <begin position="21"/>
        <end position="41"/>
    </location>
</feature>
<accession>A0ABR5ZS82</accession>
<protein>
    <submittedName>
        <fullName evidence="2">Uncharacterized protein</fullName>
    </submittedName>
</protein>
<comment type="caution">
    <text evidence="2">The sequence shown here is derived from an EMBL/GenBank/DDBJ whole genome shotgun (WGS) entry which is preliminary data.</text>
</comment>
<evidence type="ECO:0000313" key="3">
    <source>
        <dbReference type="Proteomes" id="UP000765338"/>
    </source>
</evidence>